<keyword evidence="1" id="KW-0496">Mitochondrion</keyword>
<protein>
    <submittedName>
        <fullName evidence="1">Mp21-like protein</fullName>
    </submittedName>
</protein>
<organism evidence="1">
    <name type="scientific">Cavenderia fasciculata</name>
    <name type="common">Slime mold</name>
    <name type="synonym">Dictyostelium fasciculatum</name>
    <dbReference type="NCBI Taxonomy" id="261658"/>
    <lineage>
        <taxon>Eukaryota</taxon>
        <taxon>Amoebozoa</taxon>
        <taxon>Evosea</taxon>
        <taxon>Eumycetozoa</taxon>
        <taxon>Dictyostelia</taxon>
        <taxon>Acytosteliales</taxon>
        <taxon>Cavenderiaceae</taxon>
        <taxon>Cavenderia</taxon>
    </lineage>
</organism>
<name>B2XX90_CACFS</name>
<evidence type="ECO:0000313" key="1">
    <source>
        <dbReference type="EMBL" id="ABX45212.1"/>
    </source>
</evidence>
<geneLocation type="mitochondrion" evidence="1"/>
<accession>B2XX90</accession>
<sequence length="178" mass="21263">MIKKQYKYKKNLVNIKKIMEKWNEETFMVLIQVNGLSGKKLIKLNQYAQYNSLDFFFFNNILKKRLIELKLFNEHILNNEIIGIKGHKVGDQLKGLIKYINEQNLNENLIILNFVINYDKKLKVQPVQYYNTYLKNQNTNLVKSELYKDVFKTVKIKLLTLLLKLKYILDGNIQSNKR</sequence>
<gene>
    <name evidence="1" type="primary">oMp21</name>
</gene>
<dbReference type="KEGG" id="dfa:Difao_mp28"/>
<proteinExistence type="predicted"/>
<dbReference type="RefSeq" id="YP_001876538.1">
    <property type="nucleotide sequence ID" value="NC_010653.1"/>
</dbReference>
<dbReference type="AlphaFoldDB" id="B2XX90"/>
<dbReference type="GeneID" id="6276296"/>
<dbReference type="EMBL" id="EU275727">
    <property type="protein sequence ID" value="ABX45212.1"/>
    <property type="molecule type" value="Genomic_DNA"/>
</dbReference>
<reference evidence="1" key="1">
    <citation type="journal article" date="2008" name="Mol. Biol. Evol.">
        <title>Mitochondrial genome evolution in the social amoebae.</title>
        <authorList>
            <person name="Heidel A.J."/>
            <person name="Gloeckner G."/>
        </authorList>
    </citation>
    <scope>NUCLEOTIDE SEQUENCE</scope>
    <source>
        <strain evidence="1">SH3</strain>
    </source>
</reference>